<dbReference type="OrthoDB" id="2908954at2"/>
<dbReference type="Proteomes" id="UP000032544">
    <property type="component" value="Unassembled WGS sequence"/>
</dbReference>
<keyword evidence="8" id="KW-1185">Reference proteome</keyword>
<feature type="transmembrane region" description="Helical" evidence="6">
    <location>
        <begin position="145"/>
        <end position="164"/>
    </location>
</feature>
<protein>
    <recommendedName>
        <fullName evidence="9">Ubiquinone biosynthesis protein UbiA</fullName>
    </recommendedName>
</protein>
<evidence type="ECO:0000256" key="1">
    <source>
        <dbReference type="ARBA" id="ARBA00004141"/>
    </source>
</evidence>
<comment type="subcellular location">
    <subcellularLocation>
        <location evidence="1">Membrane</location>
        <topology evidence="1">Multi-pass membrane protein</topology>
    </subcellularLocation>
</comment>
<evidence type="ECO:0008006" key="9">
    <source>
        <dbReference type="Google" id="ProtNLM"/>
    </source>
</evidence>
<feature type="transmembrane region" description="Helical" evidence="6">
    <location>
        <begin position="244"/>
        <end position="263"/>
    </location>
</feature>
<dbReference type="RefSeq" id="WP_045030581.1">
    <property type="nucleotide sequence ID" value="NZ_JRHC01000003.1"/>
</dbReference>
<feature type="transmembrane region" description="Helical" evidence="6">
    <location>
        <begin position="300"/>
        <end position="317"/>
    </location>
</feature>
<comment type="caution">
    <text evidence="7">The sequence shown here is derived from an EMBL/GenBank/DDBJ whole genome shotgun (WGS) entry which is preliminary data.</text>
</comment>
<keyword evidence="4 6" id="KW-1133">Transmembrane helix</keyword>
<proteinExistence type="predicted"/>
<dbReference type="InterPro" id="IPR050475">
    <property type="entry name" value="Prenyltransferase_related"/>
</dbReference>
<accession>A0A0D8JC12</accession>
<feature type="transmembrane region" description="Helical" evidence="6">
    <location>
        <begin position="119"/>
        <end position="136"/>
    </location>
</feature>
<feature type="transmembrane region" description="Helical" evidence="6">
    <location>
        <begin position="96"/>
        <end position="113"/>
    </location>
</feature>
<dbReference type="Pfam" id="PF01040">
    <property type="entry name" value="UbiA"/>
    <property type="match status" value="1"/>
</dbReference>
<dbReference type="GO" id="GO:0016020">
    <property type="term" value="C:membrane"/>
    <property type="evidence" value="ECO:0007669"/>
    <property type="project" value="UniProtKB-SubCell"/>
</dbReference>
<dbReference type="AlphaFoldDB" id="A0A0D8JC12"/>
<dbReference type="InterPro" id="IPR044878">
    <property type="entry name" value="UbiA_sf"/>
</dbReference>
<dbReference type="Gene3D" id="1.10.357.140">
    <property type="entry name" value="UbiA prenyltransferase"/>
    <property type="match status" value="1"/>
</dbReference>
<evidence type="ECO:0000256" key="2">
    <source>
        <dbReference type="ARBA" id="ARBA00022475"/>
    </source>
</evidence>
<dbReference type="InterPro" id="IPR000537">
    <property type="entry name" value="UbiA_prenyltransferase"/>
</dbReference>
<feature type="transmembrane region" description="Helical" evidence="6">
    <location>
        <begin position="176"/>
        <end position="196"/>
    </location>
</feature>
<keyword evidence="3 6" id="KW-0812">Transmembrane</keyword>
<evidence type="ECO:0000256" key="4">
    <source>
        <dbReference type="ARBA" id="ARBA00022989"/>
    </source>
</evidence>
<dbReference type="PANTHER" id="PTHR42723:SF1">
    <property type="entry name" value="CHLOROPHYLL SYNTHASE, CHLOROPLASTIC"/>
    <property type="match status" value="1"/>
</dbReference>
<feature type="transmembrane region" description="Helical" evidence="6">
    <location>
        <begin position="26"/>
        <end position="43"/>
    </location>
</feature>
<evidence type="ECO:0000256" key="6">
    <source>
        <dbReference type="SAM" id="Phobius"/>
    </source>
</evidence>
<dbReference type="PANTHER" id="PTHR42723">
    <property type="entry name" value="CHLOROPHYLL SYNTHASE"/>
    <property type="match status" value="1"/>
</dbReference>
<reference evidence="7 8" key="1">
    <citation type="submission" date="2014-09" db="EMBL/GenBank/DDBJ databases">
        <title>Draft Genome Sequence of Draconibacterium sp. JN14CK-3.</title>
        <authorList>
            <person name="Dong C."/>
            <person name="Lai Q."/>
            <person name="Shao Z."/>
        </authorList>
    </citation>
    <scope>NUCLEOTIDE SEQUENCE [LARGE SCALE GENOMIC DNA]</scope>
    <source>
        <strain evidence="7 8">JN14CK-3</strain>
    </source>
</reference>
<dbReference type="STRING" id="1544798.LH29_13890"/>
<evidence type="ECO:0000256" key="3">
    <source>
        <dbReference type="ARBA" id="ARBA00022692"/>
    </source>
</evidence>
<evidence type="ECO:0000256" key="5">
    <source>
        <dbReference type="ARBA" id="ARBA00023136"/>
    </source>
</evidence>
<dbReference type="EMBL" id="JRHC01000003">
    <property type="protein sequence ID" value="KJF43328.1"/>
    <property type="molecule type" value="Genomic_DNA"/>
</dbReference>
<feature type="transmembrane region" description="Helical" evidence="6">
    <location>
        <begin position="216"/>
        <end position="238"/>
    </location>
</feature>
<name>A0A0D8JC12_9BACT</name>
<feature type="transmembrane region" description="Helical" evidence="6">
    <location>
        <begin position="49"/>
        <end position="66"/>
    </location>
</feature>
<organism evidence="7 8">
    <name type="scientific">Draconibacterium sediminis</name>
    <dbReference type="NCBI Taxonomy" id="1544798"/>
    <lineage>
        <taxon>Bacteria</taxon>
        <taxon>Pseudomonadati</taxon>
        <taxon>Bacteroidota</taxon>
        <taxon>Bacteroidia</taxon>
        <taxon>Marinilabiliales</taxon>
        <taxon>Prolixibacteraceae</taxon>
        <taxon>Draconibacterium</taxon>
    </lineage>
</organism>
<evidence type="ECO:0000313" key="7">
    <source>
        <dbReference type="EMBL" id="KJF43328.1"/>
    </source>
</evidence>
<gene>
    <name evidence="7" type="ORF">LH29_13890</name>
</gene>
<keyword evidence="5 6" id="KW-0472">Membrane</keyword>
<dbReference type="GO" id="GO:0016765">
    <property type="term" value="F:transferase activity, transferring alkyl or aryl (other than methyl) groups"/>
    <property type="evidence" value="ECO:0007669"/>
    <property type="project" value="InterPro"/>
</dbReference>
<dbReference type="CDD" id="cd13956">
    <property type="entry name" value="PT_UbiA"/>
    <property type="match status" value="1"/>
</dbReference>
<keyword evidence="2" id="KW-1003">Cell membrane</keyword>
<sequence length="324" mass="35997">MKNENNFAPVLSLRFLRALVIHMRPYLLFVSGAAGLAGLALGWRESSSITRFVILFLPFFLGYGFGQALTDCFQTDTDAISASYRPLVKKEVSPKALGGVSLAGLVLIGIPLIFYNLNNLIFCSLAIFGLATYTYFKKNFWVAGPFYNGWIVMILPITAFLAVTGKGLASLNNSKLIWLCVISLFSYANFVLIGYLKDISADRETGYNTFAVKFGWDHSVVLGDIFVFITALASLFLIDATNTIGLALFIIAILVAVSGQVKAHFTPVKTEENATYPIVSTVRAFILWHLAITVTFQPDWYLFALCYYFVFELVLLFRPEKGQI</sequence>
<evidence type="ECO:0000313" key="8">
    <source>
        <dbReference type="Proteomes" id="UP000032544"/>
    </source>
</evidence>